<dbReference type="InterPro" id="IPR003726">
    <property type="entry name" value="HCY_dom"/>
</dbReference>
<dbReference type="Pfam" id="PF02965">
    <property type="entry name" value="Met_synt_B12"/>
    <property type="match status" value="1"/>
</dbReference>
<evidence type="ECO:0000256" key="7">
    <source>
        <dbReference type="ARBA" id="ARBA00013998"/>
    </source>
</evidence>
<feature type="binding site" evidence="22">
    <location>
        <position position="1133"/>
    </location>
    <ligand>
        <name>S-adenosyl-L-methionine</name>
        <dbReference type="ChEBI" id="CHEBI:59789"/>
    </ligand>
</feature>
<evidence type="ECO:0000256" key="3">
    <source>
        <dbReference type="ARBA" id="ARBA00001956"/>
    </source>
</evidence>
<feature type="binding site" evidence="22">
    <location>
        <begin position="1187"/>
        <end position="1188"/>
    </location>
    <ligand>
        <name>S-adenosyl-L-methionine</name>
        <dbReference type="ChEBI" id="CHEBI:59789"/>
    </ligand>
</feature>
<evidence type="ECO:0000256" key="20">
    <source>
        <dbReference type="PIRNR" id="PIRNR000381"/>
    </source>
</evidence>
<feature type="binding site" evidence="21 23">
    <location>
        <position position="304"/>
    </location>
    <ligand>
        <name>Zn(2+)</name>
        <dbReference type="ChEBI" id="CHEBI:29105"/>
    </ligand>
</feature>
<evidence type="ECO:0000256" key="6">
    <source>
        <dbReference type="ARBA" id="ARBA00012032"/>
    </source>
</evidence>
<dbReference type="InterPro" id="IPR036589">
    <property type="entry name" value="HCY_dom_sf"/>
</dbReference>
<feature type="binding site" evidence="21 23">
    <location>
        <position position="305"/>
    </location>
    <ligand>
        <name>Zn(2+)</name>
        <dbReference type="ChEBI" id="CHEBI:29105"/>
    </ligand>
</feature>
<keyword evidence="12 20" id="KW-0949">S-adenosyl-L-methionine</keyword>
<dbReference type="Pfam" id="PF00809">
    <property type="entry name" value="Pterin_bind"/>
    <property type="match status" value="1"/>
</dbReference>
<dbReference type="InterPro" id="IPR011822">
    <property type="entry name" value="MetH"/>
</dbReference>
<dbReference type="PROSITE" id="PS51337">
    <property type="entry name" value="B12_BINDING_NTER"/>
    <property type="match status" value="1"/>
</dbReference>
<feature type="domain" description="B12-binding" evidence="28">
    <location>
        <begin position="744"/>
        <end position="879"/>
    </location>
</feature>
<evidence type="ECO:0000256" key="11">
    <source>
        <dbReference type="ARBA" id="ARBA00022679"/>
    </source>
</evidence>
<dbReference type="PROSITE" id="PS50974">
    <property type="entry name" value="ADOMET_ACTIVATION"/>
    <property type="match status" value="1"/>
</dbReference>
<dbReference type="Pfam" id="PF02574">
    <property type="entry name" value="S-methyl_trans"/>
    <property type="match status" value="1"/>
</dbReference>
<feature type="binding site" evidence="22">
    <location>
        <begin position="754"/>
        <end position="758"/>
    </location>
    <ligand>
        <name>methylcob(III)alamin</name>
        <dbReference type="ChEBI" id="CHEBI:28115"/>
    </ligand>
</feature>
<dbReference type="PROSITE" id="PS51332">
    <property type="entry name" value="B12_BINDING"/>
    <property type="match status" value="1"/>
</dbReference>
<dbReference type="FunFam" id="1.10.1240.10:FF:000001">
    <property type="entry name" value="Methionine synthase"/>
    <property type="match status" value="1"/>
</dbReference>
<dbReference type="GO" id="GO:0050667">
    <property type="term" value="P:homocysteine metabolic process"/>
    <property type="evidence" value="ECO:0007669"/>
    <property type="project" value="TreeGrafter"/>
</dbReference>
<evidence type="ECO:0000256" key="13">
    <source>
        <dbReference type="ARBA" id="ARBA00022723"/>
    </source>
</evidence>
<dbReference type="Gene3D" id="3.40.50.280">
    <property type="entry name" value="Cobalamin-binding domain"/>
    <property type="match status" value="1"/>
</dbReference>
<accession>A0A7X0H5W4</accession>
<evidence type="ECO:0000259" key="25">
    <source>
        <dbReference type="PROSITE" id="PS50970"/>
    </source>
</evidence>
<dbReference type="Gene3D" id="3.10.196.10">
    <property type="entry name" value="Vitamin B12-dependent methionine synthase, activation domain"/>
    <property type="match status" value="1"/>
</dbReference>
<keyword evidence="13 20" id="KW-0479">Metal-binding</keyword>
<reference evidence="30 31" key="1">
    <citation type="submission" date="2020-08" db="EMBL/GenBank/DDBJ databases">
        <title>Genomic Encyclopedia of Type Strains, Phase IV (KMG-IV): sequencing the most valuable type-strain genomes for metagenomic binning, comparative biology and taxonomic classification.</title>
        <authorList>
            <person name="Goeker M."/>
        </authorList>
    </citation>
    <scope>NUCLEOTIDE SEQUENCE [LARGE SCALE GENOMIC DNA]</scope>
    <source>
        <strain evidence="30 31">DSM 103725</strain>
    </source>
</reference>
<feature type="coiled-coil region" evidence="24">
    <location>
        <begin position="873"/>
        <end position="907"/>
    </location>
</feature>
<feature type="binding site" description="axial binding residue" evidence="21">
    <location>
        <position position="757"/>
    </location>
    <ligand>
        <name>methylcob(III)alamin</name>
        <dbReference type="ChEBI" id="CHEBI:28115"/>
    </ligand>
    <ligandPart>
        <name>Co</name>
        <dbReference type="ChEBI" id="CHEBI:27638"/>
    </ligandPart>
</feature>
<evidence type="ECO:0000256" key="12">
    <source>
        <dbReference type="ARBA" id="ARBA00022691"/>
    </source>
</evidence>
<dbReference type="PIRSF" id="PIRSF000381">
    <property type="entry name" value="MetH"/>
    <property type="match status" value="1"/>
</dbReference>
<keyword evidence="8 20" id="KW-0489">Methyltransferase</keyword>
<dbReference type="Gene3D" id="3.20.20.20">
    <property type="entry name" value="Dihydropteroate synthase-like"/>
    <property type="match status" value="1"/>
</dbReference>
<dbReference type="PANTHER" id="PTHR45833:SF1">
    <property type="entry name" value="METHIONINE SYNTHASE"/>
    <property type="match status" value="1"/>
</dbReference>
<evidence type="ECO:0000259" key="27">
    <source>
        <dbReference type="PROSITE" id="PS50974"/>
    </source>
</evidence>
<dbReference type="SUPFAM" id="SSF47644">
    <property type="entry name" value="Methionine synthase domain"/>
    <property type="match status" value="1"/>
</dbReference>
<evidence type="ECO:0000313" key="31">
    <source>
        <dbReference type="Proteomes" id="UP000541810"/>
    </source>
</evidence>
<evidence type="ECO:0000256" key="5">
    <source>
        <dbReference type="ARBA" id="ARBA00010398"/>
    </source>
</evidence>
<dbReference type="PROSITE" id="PS50972">
    <property type="entry name" value="PTERIN_BINDING"/>
    <property type="match status" value="1"/>
</dbReference>
<feature type="binding site" evidence="22">
    <location>
        <position position="802"/>
    </location>
    <ligand>
        <name>methylcob(III)alamin</name>
        <dbReference type="ChEBI" id="CHEBI:28115"/>
    </ligand>
</feature>
<evidence type="ECO:0000259" key="26">
    <source>
        <dbReference type="PROSITE" id="PS50972"/>
    </source>
</evidence>
<dbReference type="InterPro" id="IPR006158">
    <property type="entry name" value="Cobalamin-bd"/>
</dbReference>
<keyword evidence="14" id="KW-0677">Repeat</keyword>
<evidence type="ECO:0000256" key="10">
    <source>
        <dbReference type="ARBA" id="ARBA00022628"/>
    </source>
</evidence>
<evidence type="ECO:0000313" key="30">
    <source>
        <dbReference type="EMBL" id="MBB6428379.1"/>
    </source>
</evidence>
<gene>
    <name evidence="30" type="ORF">HNQ40_000185</name>
</gene>
<evidence type="ECO:0000256" key="16">
    <source>
        <dbReference type="ARBA" id="ARBA00023167"/>
    </source>
</evidence>
<evidence type="ECO:0000256" key="2">
    <source>
        <dbReference type="ARBA" id="ARBA00001947"/>
    </source>
</evidence>
<dbReference type="SUPFAM" id="SSF56507">
    <property type="entry name" value="Methionine synthase activation domain-like"/>
    <property type="match status" value="1"/>
</dbReference>
<comment type="function">
    <text evidence="18 20">Catalyzes the transfer of a methyl group from methyl-cobalamin to homocysteine, yielding enzyme-bound cob(I)alamin and methionine. Subsequently, remethylates the cofactor using methyltetrahydrofolate.</text>
</comment>
<keyword evidence="10 20" id="KW-0846">Cobalamin</keyword>
<evidence type="ECO:0000256" key="21">
    <source>
        <dbReference type="PIRSR" id="PIRSR000381-1"/>
    </source>
</evidence>
<dbReference type="GO" id="GO:0008705">
    <property type="term" value="F:methionine synthase activity"/>
    <property type="evidence" value="ECO:0007669"/>
    <property type="project" value="UniProtKB-UniRule"/>
</dbReference>
<dbReference type="FunFam" id="3.20.20.330:FF:000001">
    <property type="entry name" value="Methionine synthase"/>
    <property type="match status" value="1"/>
</dbReference>
<evidence type="ECO:0000256" key="15">
    <source>
        <dbReference type="ARBA" id="ARBA00022833"/>
    </source>
</evidence>
<evidence type="ECO:0000256" key="22">
    <source>
        <dbReference type="PIRSR" id="PIRSR000381-2"/>
    </source>
</evidence>
<dbReference type="PANTHER" id="PTHR45833">
    <property type="entry name" value="METHIONINE SYNTHASE"/>
    <property type="match status" value="1"/>
</dbReference>
<evidence type="ECO:0000256" key="14">
    <source>
        <dbReference type="ARBA" id="ARBA00022737"/>
    </source>
</evidence>
<feature type="domain" description="Hcy-binding" evidence="25">
    <location>
        <begin position="1"/>
        <end position="319"/>
    </location>
</feature>
<comment type="cofactor">
    <cofactor evidence="2 20 23">
        <name>Zn(2+)</name>
        <dbReference type="ChEBI" id="CHEBI:29105"/>
    </cofactor>
</comment>
<dbReference type="InterPro" id="IPR004223">
    <property type="entry name" value="VitB12-dep_Met_synth_activ_dom"/>
</dbReference>
<dbReference type="EC" id="2.1.1.13" evidence="6 19"/>
<dbReference type="Gene3D" id="3.20.20.330">
    <property type="entry name" value="Homocysteine-binding-like domain"/>
    <property type="match status" value="1"/>
</dbReference>
<proteinExistence type="inferred from homology"/>
<dbReference type="InterPro" id="IPR003759">
    <property type="entry name" value="Cbl-bd_cap"/>
</dbReference>
<dbReference type="Gene3D" id="1.10.1240.10">
    <property type="entry name" value="Methionine synthase domain"/>
    <property type="match status" value="1"/>
</dbReference>
<feature type="binding site" evidence="21 23">
    <location>
        <position position="238"/>
    </location>
    <ligand>
        <name>Zn(2+)</name>
        <dbReference type="ChEBI" id="CHEBI:29105"/>
    </ligand>
</feature>
<feature type="domain" description="Pterin-binding" evidence="26">
    <location>
        <begin position="352"/>
        <end position="636"/>
    </location>
</feature>
<dbReference type="GO" id="GO:0046653">
    <property type="term" value="P:tetrahydrofolate metabolic process"/>
    <property type="evidence" value="ECO:0007669"/>
    <property type="project" value="TreeGrafter"/>
</dbReference>
<dbReference type="Pfam" id="PF02310">
    <property type="entry name" value="B12-binding"/>
    <property type="match status" value="1"/>
</dbReference>
<evidence type="ECO:0000256" key="24">
    <source>
        <dbReference type="SAM" id="Coils"/>
    </source>
</evidence>
<dbReference type="InterPro" id="IPR011005">
    <property type="entry name" value="Dihydropteroate_synth-like_sf"/>
</dbReference>
<dbReference type="SUPFAM" id="SSF52242">
    <property type="entry name" value="Cobalamin (vitamin B12)-binding domain"/>
    <property type="match status" value="1"/>
</dbReference>
<dbReference type="FunFam" id="3.20.20.20:FF:000007">
    <property type="entry name" value="Methionine synthase"/>
    <property type="match status" value="1"/>
</dbReference>
<organism evidence="30 31">
    <name type="scientific">Algisphaera agarilytica</name>
    <dbReference type="NCBI Taxonomy" id="1385975"/>
    <lineage>
        <taxon>Bacteria</taxon>
        <taxon>Pseudomonadati</taxon>
        <taxon>Planctomycetota</taxon>
        <taxon>Phycisphaerae</taxon>
        <taxon>Phycisphaerales</taxon>
        <taxon>Phycisphaeraceae</taxon>
        <taxon>Algisphaera</taxon>
    </lineage>
</organism>
<dbReference type="GO" id="GO:0005829">
    <property type="term" value="C:cytosol"/>
    <property type="evidence" value="ECO:0007669"/>
    <property type="project" value="TreeGrafter"/>
</dbReference>
<dbReference type="Pfam" id="PF02607">
    <property type="entry name" value="B12-binding_2"/>
    <property type="match status" value="1"/>
</dbReference>
<keyword evidence="17 20" id="KW-0170">Cobalt</keyword>
<evidence type="ECO:0000259" key="29">
    <source>
        <dbReference type="PROSITE" id="PS51337"/>
    </source>
</evidence>
<feature type="binding site" evidence="22">
    <location>
        <position position="858"/>
    </location>
    <ligand>
        <name>methylcob(III)alamin</name>
        <dbReference type="ChEBI" id="CHEBI:28115"/>
    </ligand>
</feature>
<evidence type="ECO:0000256" key="23">
    <source>
        <dbReference type="PROSITE-ProRule" id="PRU00333"/>
    </source>
</evidence>
<dbReference type="InterPro" id="IPR037010">
    <property type="entry name" value="VitB12-dep_Met_synth_activ_sf"/>
</dbReference>
<name>A0A7X0H5W4_9BACT</name>
<comment type="catalytic activity">
    <reaction evidence="1 20">
        <text>(6S)-5-methyl-5,6,7,8-tetrahydrofolate + L-homocysteine = (6S)-5,6,7,8-tetrahydrofolate + L-methionine</text>
        <dbReference type="Rhea" id="RHEA:11172"/>
        <dbReference type="ChEBI" id="CHEBI:18608"/>
        <dbReference type="ChEBI" id="CHEBI:57453"/>
        <dbReference type="ChEBI" id="CHEBI:57844"/>
        <dbReference type="ChEBI" id="CHEBI:58199"/>
        <dbReference type="EC" id="2.1.1.13"/>
    </reaction>
</comment>
<dbReference type="GO" id="GO:0032259">
    <property type="term" value="P:methylation"/>
    <property type="evidence" value="ECO:0007669"/>
    <property type="project" value="UniProtKB-KW"/>
</dbReference>
<evidence type="ECO:0000256" key="4">
    <source>
        <dbReference type="ARBA" id="ARBA00005178"/>
    </source>
</evidence>
<evidence type="ECO:0000256" key="18">
    <source>
        <dbReference type="ARBA" id="ARBA00025552"/>
    </source>
</evidence>
<dbReference type="SMART" id="SM01018">
    <property type="entry name" value="B12-binding_2"/>
    <property type="match status" value="1"/>
</dbReference>
<keyword evidence="31" id="KW-1185">Reference proteome</keyword>
<comment type="cofactor">
    <cofactor evidence="3 20 21">
        <name>methylcob(III)alamin</name>
        <dbReference type="ChEBI" id="CHEBI:28115"/>
    </cofactor>
</comment>
<dbReference type="AlphaFoldDB" id="A0A7X0H5W4"/>
<dbReference type="InterPro" id="IPR000489">
    <property type="entry name" value="Pterin-binding_dom"/>
</dbReference>
<feature type="domain" description="AdoMet activation" evidence="27">
    <location>
        <begin position="903"/>
        <end position="1190"/>
    </location>
</feature>
<comment type="caution">
    <text evidence="30">The sequence shown here is derived from an EMBL/GenBank/DDBJ whole genome shotgun (WGS) entry which is preliminary data.</text>
</comment>
<dbReference type="UniPathway" id="UPA00051">
    <property type="reaction ID" value="UER00081"/>
</dbReference>
<dbReference type="SUPFAM" id="SSF82282">
    <property type="entry name" value="Homocysteine S-methyltransferase"/>
    <property type="match status" value="1"/>
</dbReference>
<evidence type="ECO:0000256" key="17">
    <source>
        <dbReference type="ARBA" id="ARBA00023285"/>
    </source>
</evidence>
<sequence>MSLFTQQLQKRVLFLDGAMGTSIHNIEDLDLERDYLGRENCTEVLLLTRPEVIQGIHESFLEAGSDAVETDSFNAQLHTMEDQDLVDEVYKLNVLAAQVARKACDKYATPERPKFVVGSMGPGTKLVTLGNIGWDEMLKSYEEQVRGLLDGGADVLLLETAQDILQVKCALNAALNVLEEKGLKPDTGTPESIADETSIPIMVQVTIEQFGTTLVGTDMAGVVAALRDYPIYSLGMNCATGPVEMAEHVNYLAKNWDRGISLLPNAGLPTLVEGKTIFPLQPEPFAEKMADFVKTAGLNVVGGCCGTTPGHIKALTEHVGLDTPPAEVEKKPWKPQIASLMGAVEYRQDNSILNVGERTNASGSRKFKRLLEEENWDEIMSLAKEMVREGSHVIDVNVDYAGRDNVADMQKIVGLLVQQVNAPLMLDSTQPATIEAGLKAAGGKCLINSGNLEDGEEKFAVMCNLAKQYGAGLVLGCIDEDPEEAMARTRERKLSIAERMHKLATEKYGLKEEDLMFDPLVLPVSTGMEQDKHSGLETIEGTRLISERFPNCQITCGLSNISFGLKPAARQVLNSVFLYELVQAGMTSAILHVSKILPKNRIPEEQWDAALDVLYARDAASPVTLEDGSETTDPLQIFINLYPDGAEVQSTKVDLADLPLEERLRKHIIDGEKQGLEETLDEAREKYPPLDIVNDHLLDGMRVVGDLFGSGQMQLPFVLQSAQVMKAAVACLEPYMEKTDDAGKGTMLLATVRGDVHDIGKNLVDIILTNNGYTVHNIGIKVPINEIVAKYHETKPDAIGLSGLLVKSVNVMEENLKELNSLGIQVPMILGGAALQRSYCEGHLRDTYEGKTYHGTDAFEGLRLMDYVCANRFDELEAEIEERKTKREVKEEKVAELQARADERKAADGGVATLPARSDTKILDDVPTPPFYGSRVVEDIDLDQIYPYVNETALFKTQWQFVRGSKSSAEYDAQLEDEVRPIFDRYKRDMKAQNILQGKVVYGFWPCNADGDDLVIYDPEDHDKEIERFTNFPRQHERKRLCISDFFLPVDSGKKDVLPLQCVTMGQEISRVAKEYFDADNYTEYLYAHGMGVECAEALAELWHKRIRAELGIGNDDSPKIKQLFTQKYRGSRYSFGYPSCPEMQDQEILFRLLKPERIGCELTENWQIDPEQSTSAIVVHHPDAKYFNL</sequence>
<keyword evidence="15 20" id="KW-0862">Zinc</keyword>
<dbReference type="InterPro" id="IPR036594">
    <property type="entry name" value="Meth_synthase_dom"/>
</dbReference>
<dbReference type="SUPFAM" id="SSF51717">
    <property type="entry name" value="Dihydropteroate synthetase-like"/>
    <property type="match status" value="1"/>
</dbReference>
<dbReference type="GO" id="GO:0031419">
    <property type="term" value="F:cobalamin binding"/>
    <property type="evidence" value="ECO:0007669"/>
    <property type="project" value="UniProtKB-UniRule"/>
</dbReference>
<dbReference type="InterPro" id="IPR050554">
    <property type="entry name" value="Met_Synthase/Corrinoid"/>
</dbReference>
<comment type="similarity">
    <text evidence="5">Belongs to the vitamin-B12 dependent methionine synthase family.</text>
</comment>
<evidence type="ECO:0000256" key="1">
    <source>
        <dbReference type="ARBA" id="ARBA00001700"/>
    </source>
</evidence>
<dbReference type="NCBIfam" id="TIGR02082">
    <property type="entry name" value="metH"/>
    <property type="match status" value="1"/>
</dbReference>
<dbReference type="PROSITE" id="PS50970">
    <property type="entry name" value="HCY"/>
    <property type="match status" value="1"/>
</dbReference>
<dbReference type="Proteomes" id="UP000541810">
    <property type="component" value="Unassembled WGS sequence"/>
</dbReference>
<keyword evidence="24" id="KW-0175">Coiled coil</keyword>
<evidence type="ECO:0000259" key="28">
    <source>
        <dbReference type="PROSITE" id="PS51332"/>
    </source>
</evidence>
<evidence type="ECO:0000256" key="8">
    <source>
        <dbReference type="ARBA" id="ARBA00022603"/>
    </source>
</evidence>
<dbReference type="GO" id="GO:0008270">
    <property type="term" value="F:zinc ion binding"/>
    <property type="evidence" value="ECO:0007669"/>
    <property type="project" value="UniProtKB-UniRule"/>
</dbReference>
<dbReference type="EMBL" id="JACHGY010000001">
    <property type="protein sequence ID" value="MBB6428379.1"/>
    <property type="molecule type" value="Genomic_DNA"/>
</dbReference>
<keyword evidence="11 20" id="KW-0808">Transferase</keyword>
<dbReference type="RefSeq" id="WP_184675464.1">
    <property type="nucleotide sequence ID" value="NZ_JACHGY010000001.1"/>
</dbReference>
<feature type="domain" description="B12-binding N-terminal" evidence="29">
    <location>
        <begin position="651"/>
        <end position="744"/>
    </location>
</feature>
<keyword evidence="16 20" id="KW-0486">Methionine biosynthesis</keyword>
<comment type="domain">
    <text evidence="20">Modular enzyme with four functionally distinct domains. The isolated Hcy-binding domain catalyzes methyl transfer from free methylcobalamin to homocysteine. The Hcy-binding domain in association with the pterin-binding domain catalyzes the methylation of cob(I)alamin by methyltetrahydrofolate and the methylation of homocysteine. The B12-binding domain binds the cofactor. The AdoMet activation domain binds S-adenosyl-L-methionine. Under aerobic conditions cob(I)alamin can be converted to inactive cob(II)alamin. Reductive methylation by S-adenosyl-L-methionine and flavodoxin regenerates methylcobalamin.</text>
</comment>
<dbReference type="InterPro" id="IPR036724">
    <property type="entry name" value="Cobalamin-bd_sf"/>
</dbReference>
<protein>
    <recommendedName>
        <fullName evidence="7 19">Methionine synthase</fullName>
        <ecNumber evidence="6 19">2.1.1.13</ecNumber>
    </recommendedName>
    <alternativeName>
        <fullName evidence="20">5-methyltetrahydrofolate--homocysteine methyltransferase</fullName>
    </alternativeName>
</protein>
<keyword evidence="9 20" id="KW-0028">Amino-acid biosynthesis</keyword>
<evidence type="ECO:0000256" key="19">
    <source>
        <dbReference type="NCBIfam" id="TIGR02082"/>
    </source>
</evidence>
<comment type="pathway">
    <text evidence="4 20">Amino-acid biosynthesis; L-methionine biosynthesis via de novo pathway; L-methionine from L-homocysteine (MetH route): step 1/1.</text>
</comment>
<evidence type="ECO:0000256" key="9">
    <source>
        <dbReference type="ARBA" id="ARBA00022605"/>
    </source>
</evidence>